<dbReference type="EMBL" id="PDDX01000001">
    <property type="protein sequence ID" value="PHI29571.1"/>
    <property type="molecule type" value="Genomic_DNA"/>
</dbReference>
<evidence type="ECO:0000313" key="4">
    <source>
        <dbReference type="Proteomes" id="UP000224974"/>
    </source>
</evidence>
<keyword evidence="4" id="KW-1185">Reference proteome</keyword>
<organism evidence="2 4">
    <name type="scientific">Budvicia aquatica</name>
    <dbReference type="NCBI Taxonomy" id="82979"/>
    <lineage>
        <taxon>Bacteria</taxon>
        <taxon>Pseudomonadati</taxon>
        <taxon>Pseudomonadota</taxon>
        <taxon>Gammaproteobacteria</taxon>
        <taxon>Enterobacterales</taxon>
        <taxon>Budviciaceae</taxon>
        <taxon>Budvicia</taxon>
    </lineage>
</organism>
<proteinExistence type="predicted"/>
<dbReference type="EMBL" id="CAADJA010000002">
    <property type="protein sequence ID" value="VFS47891.1"/>
    <property type="molecule type" value="Genomic_DNA"/>
</dbReference>
<sequence>MPQSGKKITLSLSKIATALLFTLSVIHSANVQSAIKEVPETPEEQADRLNNIAQTVKEYQINVNEKFIYQGDVPEAPNLQVKSIVYRDYSSANPNQYVYMNSYGNRALYQLPAITVLPLSQTEKSDYPARISRYILEKDAENSRIRKYYGDKYDDYYQQKIKFVKKIIDSDSCDTVISADAYSFGEHYFSATCGDRSEIKQTIDEINQNKPIDKTIKKTYITVPEETLKKLRSGQPAEISTDKAE</sequence>
<reference evidence="3 5" key="3">
    <citation type="submission" date="2019-03" db="EMBL/GenBank/DDBJ databases">
        <authorList>
            <consortium name="Pathogen Informatics"/>
        </authorList>
    </citation>
    <scope>NUCLEOTIDE SEQUENCE [LARGE SCALE GENOMIC DNA]</scope>
    <source>
        <strain evidence="3 5">NCTC12282</strain>
    </source>
</reference>
<feature type="signal peptide" evidence="1">
    <location>
        <begin position="1"/>
        <end position="29"/>
    </location>
</feature>
<dbReference type="OrthoDB" id="6853810at2"/>
<evidence type="ECO:0000256" key="1">
    <source>
        <dbReference type="SAM" id="SignalP"/>
    </source>
</evidence>
<dbReference type="Proteomes" id="UP000224974">
    <property type="component" value="Unassembled WGS sequence"/>
</dbReference>
<dbReference type="AlphaFoldDB" id="A0A2C6DL70"/>
<gene>
    <name evidence="2" type="ORF">CRN84_09630</name>
    <name evidence="3" type="ORF">NCTC12282_02834</name>
</gene>
<evidence type="ECO:0000313" key="3">
    <source>
        <dbReference type="EMBL" id="VFS47891.1"/>
    </source>
</evidence>
<feature type="chain" id="PRO_5036036624" evidence="1">
    <location>
        <begin position="30"/>
        <end position="245"/>
    </location>
</feature>
<protein>
    <submittedName>
        <fullName evidence="2">Uncharacterized protein</fullName>
    </submittedName>
</protein>
<dbReference type="Proteomes" id="UP000373449">
    <property type="component" value="Unassembled WGS sequence"/>
</dbReference>
<reference evidence="4" key="1">
    <citation type="submission" date="2017-09" db="EMBL/GenBank/DDBJ databases">
        <title>FDA dAtabase for Regulatory Grade micrObial Sequences (FDA-ARGOS): Supporting development and validation of Infectious Disease Dx tests.</title>
        <authorList>
            <person name="Minogue T."/>
            <person name="Wolcott M."/>
            <person name="Wasieloski L."/>
            <person name="Aguilar W."/>
            <person name="Moore D."/>
            <person name="Tallon L."/>
            <person name="Sadzewicz L."/>
            <person name="Ott S."/>
            <person name="Zhao X."/>
            <person name="Nagaraj S."/>
            <person name="Vavikolanu K."/>
            <person name="Aluvathingal J."/>
            <person name="Nadendla S."/>
            <person name="Sichtig H."/>
        </authorList>
    </citation>
    <scope>NUCLEOTIDE SEQUENCE [LARGE SCALE GENOMIC DNA]</scope>
    <source>
        <strain evidence="4">FDAARGOS_387</strain>
    </source>
</reference>
<evidence type="ECO:0000313" key="2">
    <source>
        <dbReference type="EMBL" id="PHI29571.1"/>
    </source>
</evidence>
<dbReference type="RefSeq" id="WP_029093074.1">
    <property type="nucleotide sequence ID" value="NZ_CAADJA010000002.1"/>
</dbReference>
<evidence type="ECO:0000313" key="5">
    <source>
        <dbReference type="Proteomes" id="UP000373449"/>
    </source>
</evidence>
<accession>A0A2C6DL70</accession>
<name>A0A2C6DL70_9GAMM</name>
<keyword evidence="1" id="KW-0732">Signal</keyword>
<reference evidence="2" key="2">
    <citation type="submission" date="2017-09" db="EMBL/GenBank/DDBJ databases">
        <title>FDA dAtabase for Regulatory Grade micrObial Sequences (FDA-ARGOS): Supporting development and validation of Infectious Disease Dx tests.</title>
        <authorList>
            <person name="Minogue T."/>
            <person name="Wolcott M."/>
            <person name="Wasieloski L."/>
            <person name="Aguilar W."/>
            <person name="Moore D."/>
            <person name="Tallon L.J."/>
            <person name="Sadzewicz L."/>
            <person name="Ott S."/>
            <person name="Zhao X."/>
            <person name="Nagaraj S."/>
            <person name="Vavikolanu K."/>
            <person name="Aluvathingal J."/>
            <person name="Nadendla S."/>
            <person name="Sichtig H."/>
        </authorList>
    </citation>
    <scope>NUCLEOTIDE SEQUENCE</scope>
    <source>
        <strain evidence="2">FDAARGOS_387</strain>
    </source>
</reference>